<protein>
    <submittedName>
        <fullName evidence="1">Uncharacterized protein</fullName>
    </submittedName>
</protein>
<gene>
    <name evidence="1" type="ORF">ACFQ4Y_01000</name>
</gene>
<name>A0ABW4C7K1_9BACL</name>
<dbReference type="EMBL" id="JBHTNU010000001">
    <property type="protein sequence ID" value="MFD1425510.1"/>
    <property type="molecule type" value="Genomic_DNA"/>
</dbReference>
<dbReference type="RefSeq" id="WP_380162312.1">
    <property type="nucleotide sequence ID" value="NZ_JBHTNU010000001.1"/>
</dbReference>
<reference evidence="2" key="1">
    <citation type="journal article" date="2019" name="Int. J. Syst. Evol. Microbiol.">
        <title>The Global Catalogue of Microorganisms (GCM) 10K type strain sequencing project: providing services to taxonomists for standard genome sequencing and annotation.</title>
        <authorList>
            <consortium name="The Broad Institute Genomics Platform"/>
            <consortium name="The Broad Institute Genome Sequencing Center for Infectious Disease"/>
            <person name="Wu L."/>
            <person name="Ma J."/>
        </authorList>
    </citation>
    <scope>NUCLEOTIDE SEQUENCE [LARGE SCALE GENOMIC DNA]</scope>
    <source>
        <strain evidence="2">S1</strain>
    </source>
</reference>
<keyword evidence="2" id="KW-1185">Reference proteome</keyword>
<dbReference type="Proteomes" id="UP001597282">
    <property type="component" value="Unassembled WGS sequence"/>
</dbReference>
<proteinExistence type="predicted"/>
<sequence>MSFGKDGNGYIVHTDLVQPQLDVVTMKINETPTEINLSDLVSGTISYYATFPSREAKIERLEDRFLVSGSPGWIDVMILYQATYNFPPPPPEGDRPPGRDDEE</sequence>
<evidence type="ECO:0000313" key="1">
    <source>
        <dbReference type="EMBL" id="MFD1425510.1"/>
    </source>
</evidence>
<comment type="caution">
    <text evidence="1">The sequence shown here is derived from an EMBL/GenBank/DDBJ whole genome shotgun (WGS) entry which is preliminary data.</text>
</comment>
<accession>A0ABW4C7K1</accession>
<organism evidence="1 2">
    <name type="scientific">Kroppenstedtia sanguinis</name>
    <dbReference type="NCBI Taxonomy" id="1380684"/>
    <lineage>
        <taxon>Bacteria</taxon>
        <taxon>Bacillati</taxon>
        <taxon>Bacillota</taxon>
        <taxon>Bacilli</taxon>
        <taxon>Bacillales</taxon>
        <taxon>Thermoactinomycetaceae</taxon>
        <taxon>Kroppenstedtia</taxon>
    </lineage>
</organism>
<evidence type="ECO:0000313" key="2">
    <source>
        <dbReference type="Proteomes" id="UP001597282"/>
    </source>
</evidence>